<dbReference type="EMBL" id="JMSN01000044">
    <property type="protein sequence ID" value="KDN45259.1"/>
    <property type="molecule type" value="Genomic_DNA"/>
</dbReference>
<dbReference type="InParanoid" id="A0A066W2F2"/>
<accession>A0A066W2F2</accession>
<dbReference type="HOGENOM" id="CLU_416889_0_0_1"/>
<dbReference type="Proteomes" id="UP000027361">
    <property type="component" value="Unassembled WGS sequence"/>
</dbReference>
<proteinExistence type="predicted"/>
<comment type="caution">
    <text evidence="2">The sequence shown here is derived from an EMBL/GenBank/DDBJ whole genome shotgun (WGS) entry which is preliminary data.</text>
</comment>
<dbReference type="RefSeq" id="XP_013243116.1">
    <property type="nucleotide sequence ID" value="XM_013387662.1"/>
</dbReference>
<protein>
    <submittedName>
        <fullName evidence="2">Uncharacterized protein</fullName>
    </submittedName>
</protein>
<dbReference type="GeneID" id="25266033"/>
<dbReference type="STRING" id="1037660.A0A066W2F2"/>
<evidence type="ECO:0000313" key="3">
    <source>
        <dbReference type="Proteomes" id="UP000027361"/>
    </source>
</evidence>
<feature type="compositionally biased region" description="Low complexity" evidence="1">
    <location>
        <begin position="510"/>
        <end position="521"/>
    </location>
</feature>
<evidence type="ECO:0000256" key="1">
    <source>
        <dbReference type="SAM" id="MobiDB-lite"/>
    </source>
</evidence>
<sequence length="658" mass="71096">MATTTPDPDMEEWLTLRLRAYVGPSPAAQHQEVLPTIDPESLFTASLLKEAFPRKSSTPELDKAEERTEYPAWVLDLLPARSHHGPTLVSSIASNGLIHPSSNTEEDSLNSKQALLSFLKPHIPAQAAPKEAAIGATASKCIALQAYLERELAPLVLHYLYVLDENFKQITVPAYVEAHLNAAAAELKSDEKYGRNAKEELGWLARRQAVQAGRKQAQELRSRVQPALIRAGLWQLTSASDPGTGVDSPWVADSAGSLHGDMEVDASFSTRGGALHGIAAARAQRGGSGLGVGDFQKTKEAFRMVKLESRAKHVLSTVAAFYAAQQQHDGGRGTTFVNSSETPTTSDLLMFALLAPVLYPPRSRAASGSDFESSRWPQPYLANLLLFAGAGAGQRIEEEQRGAREVASVRTIVQVVEAVRARLWPDGNNSSNGVGPEGISWANAELSAQAAFRATALRARASTTRNAIDTDEKPVSVASFALLLAHGLREQINASLSAVAAPFRSTPIAPSSFSSATAPASGQGNTPFNNQGEKPTPSASAAPSGSSPPARQVAEIRRRRLWWMTGSAFAIIGFLFASEIVSVEFTDDDEDEEEDEREEDQAIHGDEKGMIFAQELTDDGQEEEEMELDAKDYEDNYEEFELREAFDAEAGAEDNLDD</sequence>
<feature type="compositionally biased region" description="Basic and acidic residues" evidence="1">
    <location>
        <begin position="600"/>
        <end position="609"/>
    </location>
</feature>
<dbReference type="OrthoDB" id="5835136at2759"/>
<reference evidence="2 3" key="1">
    <citation type="submission" date="2014-05" db="EMBL/GenBank/DDBJ databases">
        <title>Draft genome sequence of a rare smut relative, Tilletiaria anomala UBC 951.</title>
        <authorList>
            <consortium name="DOE Joint Genome Institute"/>
            <person name="Toome M."/>
            <person name="Kuo A."/>
            <person name="Henrissat B."/>
            <person name="Lipzen A."/>
            <person name="Tritt A."/>
            <person name="Yoshinaga Y."/>
            <person name="Zane M."/>
            <person name="Barry K."/>
            <person name="Grigoriev I.V."/>
            <person name="Spatafora J.W."/>
            <person name="Aimea M.C."/>
        </authorList>
    </citation>
    <scope>NUCLEOTIDE SEQUENCE [LARGE SCALE GENOMIC DNA]</scope>
    <source>
        <strain evidence="2 3">UBC 951</strain>
    </source>
</reference>
<feature type="compositionally biased region" description="Polar residues" evidence="1">
    <location>
        <begin position="522"/>
        <end position="533"/>
    </location>
</feature>
<organism evidence="2 3">
    <name type="scientific">Tilletiaria anomala (strain ATCC 24038 / CBS 436.72 / UBC 951)</name>
    <dbReference type="NCBI Taxonomy" id="1037660"/>
    <lineage>
        <taxon>Eukaryota</taxon>
        <taxon>Fungi</taxon>
        <taxon>Dikarya</taxon>
        <taxon>Basidiomycota</taxon>
        <taxon>Ustilaginomycotina</taxon>
        <taxon>Exobasidiomycetes</taxon>
        <taxon>Georgefischeriales</taxon>
        <taxon>Tilletiariaceae</taxon>
        <taxon>Tilletiaria</taxon>
    </lineage>
</organism>
<feature type="compositionally biased region" description="Low complexity" evidence="1">
    <location>
        <begin position="535"/>
        <end position="550"/>
    </location>
</feature>
<gene>
    <name evidence="2" type="ORF">K437DRAFT_268520</name>
</gene>
<feature type="region of interest" description="Disordered" evidence="1">
    <location>
        <begin position="510"/>
        <end position="551"/>
    </location>
</feature>
<evidence type="ECO:0000313" key="2">
    <source>
        <dbReference type="EMBL" id="KDN45259.1"/>
    </source>
</evidence>
<dbReference type="GO" id="GO:0001401">
    <property type="term" value="C:SAM complex"/>
    <property type="evidence" value="ECO:0007669"/>
    <property type="project" value="InterPro"/>
</dbReference>
<dbReference type="AlphaFoldDB" id="A0A066W2F2"/>
<feature type="compositionally biased region" description="Acidic residues" evidence="1">
    <location>
        <begin position="585"/>
        <end position="599"/>
    </location>
</feature>
<feature type="region of interest" description="Disordered" evidence="1">
    <location>
        <begin position="585"/>
        <end position="610"/>
    </location>
</feature>
<keyword evidence="3" id="KW-1185">Reference proteome</keyword>
<name>A0A066W2F2_TILAU</name>